<accession>A0ABY4BSZ8</accession>
<gene>
    <name evidence="1" type="ORF">MTP09_06705</name>
</gene>
<evidence type="ECO:0008006" key="3">
    <source>
        <dbReference type="Google" id="ProtNLM"/>
    </source>
</evidence>
<reference evidence="1 2" key="1">
    <citation type="submission" date="2022-03" db="EMBL/GenBank/DDBJ databases">
        <title>Chryseobacterium sp. isolated from particulate matters in swine house.</title>
        <authorList>
            <person name="Won M."/>
            <person name="Kim S.-J."/>
            <person name="Kwon S.-W."/>
        </authorList>
    </citation>
    <scope>NUCLEOTIDE SEQUENCE [LARGE SCALE GENOMIC DNA]</scope>
    <source>
        <strain evidence="1 2">SC2-2</strain>
    </source>
</reference>
<dbReference type="Gene3D" id="1.20.120.450">
    <property type="entry name" value="dinb family like domain"/>
    <property type="match status" value="1"/>
</dbReference>
<dbReference type="RefSeq" id="WP_243551370.1">
    <property type="nucleotide sequence ID" value="NZ_CP094532.1"/>
</dbReference>
<dbReference type="Proteomes" id="UP000831460">
    <property type="component" value="Chromosome"/>
</dbReference>
<name>A0ABY4BSZ8_9FLAO</name>
<proteinExistence type="predicted"/>
<dbReference type="EMBL" id="CP094532">
    <property type="protein sequence ID" value="UOE42320.1"/>
    <property type="molecule type" value="Genomic_DNA"/>
</dbReference>
<sequence length="151" mass="17473">MKATAHEFLKIQLDFNNSVISKNISGIIHEESMVFPNGEVNCMNWVFGHLIFVRNTMIQILGGEKVWNDDEFSFYARGEKPLLHQEKFPDFETLKSYFKDTENELNHVLAKTENIKAENLEDLAALMLHEIYHSGQIGYLRRILGKEGTIK</sequence>
<evidence type="ECO:0000313" key="1">
    <source>
        <dbReference type="EMBL" id="UOE42320.1"/>
    </source>
</evidence>
<dbReference type="InterPro" id="IPR034660">
    <property type="entry name" value="DinB/YfiT-like"/>
</dbReference>
<keyword evidence="2" id="KW-1185">Reference proteome</keyword>
<dbReference type="SUPFAM" id="SSF109854">
    <property type="entry name" value="DinB/YfiT-like putative metalloenzymes"/>
    <property type="match status" value="1"/>
</dbReference>
<protein>
    <recommendedName>
        <fullName evidence="3">DinB family protein</fullName>
    </recommendedName>
</protein>
<evidence type="ECO:0000313" key="2">
    <source>
        <dbReference type="Proteomes" id="UP000831460"/>
    </source>
</evidence>
<organism evidence="1 2">
    <name type="scientific">Chryseobacterium suipulveris</name>
    <dbReference type="NCBI Taxonomy" id="2929800"/>
    <lineage>
        <taxon>Bacteria</taxon>
        <taxon>Pseudomonadati</taxon>
        <taxon>Bacteroidota</taxon>
        <taxon>Flavobacteriia</taxon>
        <taxon>Flavobacteriales</taxon>
        <taxon>Weeksellaceae</taxon>
        <taxon>Chryseobacterium group</taxon>
        <taxon>Chryseobacterium</taxon>
    </lineage>
</organism>